<evidence type="ECO:0000313" key="4">
    <source>
        <dbReference type="Proteomes" id="UP001642540"/>
    </source>
</evidence>
<keyword evidence="2" id="KW-1133">Transmembrane helix</keyword>
<feature type="compositionally biased region" description="Polar residues" evidence="1">
    <location>
        <begin position="1"/>
        <end position="16"/>
    </location>
</feature>
<feature type="region of interest" description="Disordered" evidence="1">
    <location>
        <begin position="1"/>
        <end position="88"/>
    </location>
</feature>
<sequence>MSQRQQAPKNSQTNFGNANEASESQSKEESQSNEWRNRLRPRAPLSTTNSVPKVAKPTPMKVRKRSTKINGDNENNKHIGKGSDTTEFKDNGVLSQKIEKPQENVAEGEECAGAVDADTDVDENIVREANIRKGLLRRHYNIISLLVFCIVVFVLLSYYIIDPKKLIKLFVTLL</sequence>
<evidence type="ECO:0008006" key="5">
    <source>
        <dbReference type="Google" id="ProtNLM"/>
    </source>
</evidence>
<keyword evidence="2" id="KW-0472">Membrane</keyword>
<comment type="caution">
    <text evidence="3">The sequence shown here is derived from an EMBL/GenBank/DDBJ whole genome shotgun (WGS) entry which is preliminary data.</text>
</comment>
<keyword evidence="4" id="KW-1185">Reference proteome</keyword>
<feature type="transmembrane region" description="Helical" evidence="2">
    <location>
        <begin position="140"/>
        <end position="161"/>
    </location>
</feature>
<organism evidence="3 4">
    <name type="scientific">Orchesella dallaii</name>
    <dbReference type="NCBI Taxonomy" id="48710"/>
    <lineage>
        <taxon>Eukaryota</taxon>
        <taxon>Metazoa</taxon>
        <taxon>Ecdysozoa</taxon>
        <taxon>Arthropoda</taxon>
        <taxon>Hexapoda</taxon>
        <taxon>Collembola</taxon>
        <taxon>Entomobryomorpha</taxon>
        <taxon>Entomobryoidea</taxon>
        <taxon>Orchesellidae</taxon>
        <taxon>Orchesellinae</taxon>
        <taxon>Orchesella</taxon>
    </lineage>
</organism>
<dbReference type="EMBL" id="CAXLJM020000019">
    <property type="protein sequence ID" value="CAL8086005.1"/>
    <property type="molecule type" value="Genomic_DNA"/>
</dbReference>
<name>A0ABP1Q1Q3_9HEXA</name>
<reference evidence="3 4" key="1">
    <citation type="submission" date="2024-08" db="EMBL/GenBank/DDBJ databases">
        <authorList>
            <person name="Cucini C."/>
            <person name="Frati F."/>
        </authorList>
    </citation>
    <scope>NUCLEOTIDE SEQUENCE [LARGE SCALE GENOMIC DNA]</scope>
</reference>
<keyword evidence="2" id="KW-0812">Transmembrane</keyword>
<evidence type="ECO:0000256" key="1">
    <source>
        <dbReference type="SAM" id="MobiDB-lite"/>
    </source>
</evidence>
<proteinExistence type="predicted"/>
<gene>
    <name evidence="3" type="ORF">ODALV1_LOCUS6301</name>
</gene>
<evidence type="ECO:0000256" key="2">
    <source>
        <dbReference type="SAM" id="Phobius"/>
    </source>
</evidence>
<protein>
    <recommendedName>
        <fullName evidence="5">Transmembrane protein</fullName>
    </recommendedName>
</protein>
<dbReference type="Proteomes" id="UP001642540">
    <property type="component" value="Unassembled WGS sequence"/>
</dbReference>
<evidence type="ECO:0000313" key="3">
    <source>
        <dbReference type="EMBL" id="CAL8086005.1"/>
    </source>
</evidence>
<accession>A0ABP1Q1Q3</accession>